<dbReference type="EMBL" id="FOFG01000001">
    <property type="protein sequence ID" value="SEP61630.1"/>
    <property type="molecule type" value="Genomic_DNA"/>
</dbReference>
<gene>
    <name evidence="2" type="ORF">SAMN05216548_10199</name>
</gene>
<feature type="region of interest" description="Disordered" evidence="1">
    <location>
        <begin position="192"/>
        <end position="213"/>
    </location>
</feature>
<name>A0A1H8ZB28_9HYPH</name>
<sequence>MNERYPGYDVLDKRFTQSWNEKTREVVDKRLSVHPGPRFFTAEEWPVVQAICGRILPQPSDRPPVPLPAYVDLKLHEDRQEGYRYAGVPEEREAWRRGIAALQAEASDRHRGSFADLPAAEQDALLHAMQRDELKNPAWGDMPPALFFSKRVIPDITNAYYAHPTAWSEIGFGGPASPRGYVRMDFNKRDPWEAAEAHPGGEEKARRENRRIV</sequence>
<proteinExistence type="predicted"/>
<dbReference type="STRING" id="1855383.SAMN05216548_10199"/>
<reference evidence="2 3" key="1">
    <citation type="submission" date="2016-10" db="EMBL/GenBank/DDBJ databases">
        <authorList>
            <person name="de Groot N.N."/>
        </authorList>
    </citation>
    <scope>NUCLEOTIDE SEQUENCE [LARGE SCALE GENOMIC DNA]</scope>
    <source>
        <strain evidence="2 3">A52C2</strain>
    </source>
</reference>
<evidence type="ECO:0000313" key="2">
    <source>
        <dbReference type="EMBL" id="SEP61630.1"/>
    </source>
</evidence>
<keyword evidence="3" id="KW-1185">Reference proteome</keyword>
<dbReference type="Pfam" id="PF13618">
    <property type="entry name" value="Gluconate_2-dh3"/>
    <property type="match status" value="1"/>
</dbReference>
<dbReference type="OrthoDB" id="9780765at2"/>
<protein>
    <submittedName>
        <fullName evidence="2">Gluconate 2-dehydrogenase subunit 3</fullName>
    </submittedName>
</protein>
<organism evidence="2 3">
    <name type="scientific">Faunimonas pinastri</name>
    <dbReference type="NCBI Taxonomy" id="1855383"/>
    <lineage>
        <taxon>Bacteria</taxon>
        <taxon>Pseudomonadati</taxon>
        <taxon>Pseudomonadota</taxon>
        <taxon>Alphaproteobacteria</taxon>
        <taxon>Hyphomicrobiales</taxon>
        <taxon>Afifellaceae</taxon>
        <taxon>Faunimonas</taxon>
    </lineage>
</organism>
<accession>A0A1H8ZB28</accession>
<dbReference type="Proteomes" id="UP000199647">
    <property type="component" value="Unassembled WGS sequence"/>
</dbReference>
<dbReference type="InterPro" id="IPR027056">
    <property type="entry name" value="Gluconate_2DH_su3"/>
</dbReference>
<dbReference type="AlphaFoldDB" id="A0A1H8ZB28"/>
<evidence type="ECO:0000313" key="3">
    <source>
        <dbReference type="Proteomes" id="UP000199647"/>
    </source>
</evidence>
<evidence type="ECO:0000256" key="1">
    <source>
        <dbReference type="SAM" id="MobiDB-lite"/>
    </source>
</evidence>
<dbReference type="RefSeq" id="WP_092494639.1">
    <property type="nucleotide sequence ID" value="NZ_FOFG01000001.1"/>
</dbReference>